<comment type="caution">
    <text evidence="4">The sequence shown here is derived from an EMBL/GenBank/DDBJ whole genome shotgun (WGS) entry which is preliminary data.</text>
</comment>
<feature type="region of interest" description="Disordered" evidence="2">
    <location>
        <begin position="121"/>
        <end position="211"/>
    </location>
</feature>
<gene>
    <name evidence="4" type="primary">wos2</name>
    <name evidence="4" type="ORF">Daus18300_007320</name>
</gene>
<feature type="domain" description="CS" evidence="3">
    <location>
        <begin position="4"/>
        <end position="103"/>
    </location>
</feature>
<dbReference type="SUPFAM" id="SSF49764">
    <property type="entry name" value="HSP20-like chaperones"/>
    <property type="match status" value="1"/>
</dbReference>
<feature type="compositionally biased region" description="Basic and acidic residues" evidence="2">
    <location>
        <begin position="192"/>
        <end position="211"/>
    </location>
</feature>
<evidence type="ECO:0000256" key="2">
    <source>
        <dbReference type="SAM" id="MobiDB-lite"/>
    </source>
</evidence>
<sequence>MATTATPEVLWAQRSSSTDAEKNYVYLTITVPDVPKESFKLDLKPTGLTFSGHSDSLKKTYHLELELYAEIDEKATKVNHTGKNVELKLQKKTLDEAYWPRLLKEAKKVHFLRTDFDKWVDEDEQNEAPEDDMSQFGGPGGMGGMPGMGAGGDFGGIDFSKLGGAGMGGEEEEEEDDDEDDDDMPALEGEEGDKTEAKTEAKPAEESKRAA</sequence>
<reference evidence="4 5" key="1">
    <citation type="journal article" date="2024" name="IMA Fungus">
        <title>IMA Genome - F19 : A genome assembly and annotation guide to empower mycologists, including annotated draft genome sequences of Ceratocystis pirilliformis, Diaporthe australafricana, Fusarium ophioides, Paecilomyces lecythidis, and Sporothrix stenoceras.</title>
        <authorList>
            <person name="Aylward J."/>
            <person name="Wilson A.M."/>
            <person name="Visagie C.M."/>
            <person name="Spraker J."/>
            <person name="Barnes I."/>
            <person name="Buitendag C."/>
            <person name="Ceriani C."/>
            <person name="Del Mar Angel L."/>
            <person name="du Plessis D."/>
            <person name="Fuchs T."/>
            <person name="Gasser K."/>
            <person name="Kramer D."/>
            <person name="Li W."/>
            <person name="Munsamy K."/>
            <person name="Piso A."/>
            <person name="Price J.L."/>
            <person name="Sonnekus B."/>
            <person name="Thomas C."/>
            <person name="van der Nest A."/>
            <person name="van Dijk A."/>
            <person name="van Heerden A."/>
            <person name="van Vuuren N."/>
            <person name="Yilmaz N."/>
            <person name="Duong T.A."/>
            <person name="van der Merwe N.A."/>
            <person name="Wingfield M.J."/>
            <person name="Wingfield B.D."/>
        </authorList>
    </citation>
    <scope>NUCLEOTIDE SEQUENCE [LARGE SCALE GENOMIC DNA]</scope>
    <source>
        <strain evidence="4 5">CMW 18300</strain>
    </source>
</reference>
<evidence type="ECO:0000313" key="4">
    <source>
        <dbReference type="EMBL" id="KAL1865193.1"/>
    </source>
</evidence>
<evidence type="ECO:0000259" key="3">
    <source>
        <dbReference type="PROSITE" id="PS51203"/>
    </source>
</evidence>
<organism evidence="4 5">
    <name type="scientific">Diaporthe australafricana</name>
    <dbReference type="NCBI Taxonomy" id="127596"/>
    <lineage>
        <taxon>Eukaryota</taxon>
        <taxon>Fungi</taxon>
        <taxon>Dikarya</taxon>
        <taxon>Ascomycota</taxon>
        <taxon>Pezizomycotina</taxon>
        <taxon>Sordariomycetes</taxon>
        <taxon>Sordariomycetidae</taxon>
        <taxon>Diaporthales</taxon>
        <taxon>Diaporthaceae</taxon>
        <taxon>Diaporthe</taxon>
    </lineage>
</organism>
<accession>A0ABR3WNT7</accession>
<comment type="similarity">
    <text evidence="1">Belongs to the p23/wos2 family.</text>
</comment>
<dbReference type="Pfam" id="PF04969">
    <property type="entry name" value="CS"/>
    <property type="match status" value="1"/>
</dbReference>
<keyword evidence="5" id="KW-1185">Reference proteome</keyword>
<dbReference type="InterPro" id="IPR007052">
    <property type="entry name" value="CS_dom"/>
</dbReference>
<proteinExistence type="inferred from homology"/>
<feature type="compositionally biased region" description="Acidic residues" evidence="2">
    <location>
        <begin position="121"/>
        <end position="133"/>
    </location>
</feature>
<evidence type="ECO:0000256" key="1">
    <source>
        <dbReference type="ARBA" id="ARBA00025733"/>
    </source>
</evidence>
<feature type="compositionally biased region" description="Gly residues" evidence="2">
    <location>
        <begin position="137"/>
        <end position="155"/>
    </location>
</feature>
<dbReference type="EMBL" id="JAWRVE010000063">
    <property type="protein sequence ID" value="KAL1865193.1"/>
    <property type="molecule type" value="Genomic_DNA"/>
</dbReference>
<dbReference type="PANTHER" id="PTHR22932">
    <property type="entry name" value="TELOMERASE-BINDING PROTEIN P23 HSP90 CO-CHAPERONE"/>
    <property type="match status" value="1"/>
</dbReference>
<dbReference type="InterPro" id="IPR045250">
    <property type="entry name" value="p23-like"/>
</dbReference>
<dbReference type="Gene3D" id="2.60.40.790">
    <property type="match status" value="1"/>
</dbReference>
<dbReference type="PROSITE" id="PS51203">
    <property type="entry name" value="CS"/>
    <property type="match status" value="1"/>
</dbReference>
<protein>
    <submittedName>
        <fullName evidence="4">P23 chaperone protein wos2</fullName>
    </submittedName>
</protein>
<name>A0ABR3WNT7_9PEZI</name>
<dbReference type="Proteomes" id="UP001583177">
    <property type="component" value="Unassembled WGS sequence"/>
</dbReference>
<evidence type="ECO:0000313" key="5">
    <source>
        <dbReference type="Proteomes" id="UP001583177"/>
    </source>
</evidence>
<dbReference type="CDD" id="cd06465">
    <property type="entry name" value="p23_hB-ind1_like"/>
    <property type="match status" value="1"/>
</dbReference>
<feature type="compositionally biased region" description="Acidic residues" evidence="2">
    <location>
        <begin position="169"/>
        <end position="191"/>
    </location>
</feature>
<dbReference type="InterPro" id="IPR008978">
    <property type="entry name" value="HSP20-like_chaperone"/>
</dbReference>
<dbReference type="PANTHER" id="PTHR22932:SF1">
    <property type="entry name" value="CO-CHAPERONE PROTEIN DAF-41"/>
    <property type="match status" value="1"/>
</dbReference>